<dbReference type="SUPFAM" id="SSF54695">
    <property type="entry name" value="POZ domain"/>
    <property type="match status" value="1"/>
</dbReference>
<evidence type="ECO:0000313" key="6">
    <source>
        <dbReference type="EMBL" id="KAK3287370.1"/>
    </source>
</evidence>
<dbReference type="InterPro" id="IPR011705">
    <property type="entry name" value="BACK"/>
</dbReference>
<accession>A0AAE0H025</accession>
<sequence length="237" mass="25899">MGAAFSAVLDFMYLGVCELVDDSLLVPVLEAASLLQIQSLIDLCANAIAERISLHSCVGAWALAERHELPSLAVAAQAQTRACFGDLPLKALVVIEHHMLCALLADDQLVVQSEELLFEAVERWYAAQSPPPTADATAELVERIRFPLMGQTFVNDKVLAAPMMQTLPASKALAKVLLANMLTPAKYRIGMNIKLRVPHCVACRPCRARARKPESGSGYLRRRPRRVYTAPQVSSHS</sequence>
<dbReference type="Pfam" id="PF00651">
    <property type="entry name" value="BTB"/>
    <property type="match status" value="1"/>
</dbReference>
<dbReference type="PANTHER" id="PTHR45632">
    <property type="entry name" value="LD33804P"/>
    <property type="match status" value="1"/>
</dbReference>
<dbReference type="InterPro" id="IPR011333">
    <property type="entry name" value="SKP1/BTB/POZ_sf"/>
</dbReference>
<dbReference type="InterPro" id="IPR000210">
    <property type="entry name" value="BTB/POZ_dom"/>
</dbReference>
<feature type="region of interest" description="Disordered" evidence="4">
    <location>
        <begin position="211"/>
        <end position="237"/>
    </location>
</feature>
<evidence type="ECO:0000259" key="5">
    <source>
        <dbReference type="SMART" id="SM00875"/>
    </source>
</evidence>
<feature type="domain" description="BACK" evidence="5">
    <location>
        <begin position="57"/>
        <end position="159"/>
    </location>
</feature>
<gene>
    <name evidence="6" type="ORF">CYMTET_5117</name>
</gene>
<evidence type="ECO:0000256" key="2">
    <source>
        <dbReference type="ARBA" id="ARBA00022441"/>
    </source>
</evidence>
<evidence type="ECO:0000313" key="7">
    <source>
        <dbReference type="Proteomes" id="UP001190700"/>
    </source>
</evidence>
<keyword evidence="3" id="KW-0677">Repeat</keyword>
<evidence type="ECO:0000256" key="4">
    <source>
        <dbReference type="SAM" id="MobiDB-lite"/>
    </source>
</evidence>
<keyword evidence="2" id="KW-0880">Kelch repeat</keyword>
<dbReference type="AlphaFoldDB" id="A0AAE0H025"/>
<protein>
    <recommendedName>
        <fullName evidence="5">BACK domain-containing protein</fullName>
    </recommendedName>
</protein>
<dbReference type="Gene3D" id="3.30.710.10">
    <property type="entry name" value="Potassium Channel Kv1.1, Chain A"/>
    <property type="match status" value="1"/>
</dbReference>
<dbReference type="Proteomes" id="UP001190700">
    <property type="component" value="Unassembled WGS sequence"/>
</dbReference>
<evidence type="ECO:0000256" key="1">
    <source>
        <dbReference type="ARBA" id="ARBA00004906"/>
    </source>
</evidence>
<dbReference type="EMBL" id="LGRX02000881">
    <property type="protein sequence ID" value="KAK3287370.1"/>
    <property type="molecule type" value="Genomic_DNA"/>
</dbReference>
<evidence type="ECO:0000256" key="3">
    <source>
        <dbReference type="ARBA" id="ARBA00022737"/>
    </source>
</evidence>
<proteinExistence type="predicted"/>
<dbReference type="PANTHER" id="PTHR45632:SF3">
    <property type="entry name" value="KELCH-LIKE PROTEIN 32"/>
    <property type="match status" value="1"/>
</dbReference>
<dbReference type="SMART" id="SM00875">
    <property type="entry name" value="BACK"/>
    <property type="match status" value="1"/>
</dbReference>
<reference evidence="6 7" key="1">
    <citation type="journal article" date="2015" name="Genome Biol. Evol.">
        <title>Comparative Genomics of a Bacterivorous Green Alga Reveals Evolutionary Causalities and Consequences of Phago-Mixotrophic Mode of Nutrition.</title>
        <authorList>
            <person name="Burns J.A."/>
            <person name="Paasch A."/>
            <person name="Narechania A."/>
            <person name="Kim E."/>
        </authorList>
    </citation>
    <scope>NUCLEOTIDE SEQUENCE [LARGE SCALE GENOMIC DNA]</scope>
    <source>
        <strain evidence="6 7">PLY_AMNH</strain>
    </source>
</reference>
<comment type="pathway">
    <text evidence="1">Protein modification; protein ubiquitination.</text>
</comment>
<comment type="caution">
    <text evidence="6">The sequence shown here is derived from an EMBL/GenBank/DDBJ whole genome shotgun (WGS) entry which is preliminary data.</text>
</comment>
<dbReference type="Pfam" id="PF07707">
    <property type="entry name" value="BACK"/>
    <property type="match status" value="1"/>
</dbReference>
<organism evidence="6 7">
    <name type="scientific">Cymbomonas tetramitiformis</name>
    <dbReference type="NCBI Taxonomy" id="36881"/>
    <lineage>
        <taxon>Eukaryota</taxon>
        <taxon>Viridiplantae</taxon>
        <taxon>Chlorophyta</taxon>
        <taxon>Pyramimonadophyceae</taxon>
        <taxon>Pyramimonadales</taxon>
        <taxon>Pyramimonadaceae</taxon>
        <taxon>Cymbomonas</taxon>
    </lineage>
</organism>
<name>A0AAE0H025_9CHLO</name>
<keyword evidence="7" id="KW-1185">Reference proteome</keyword>
<dbReference type="Gene3D" id="1.25.40.420">
    <property type="match status" value="1"/>
</dbReference>